<dbReference type="InterPro" id="IPR025161">
    <property type="entry name" value="IS402-like_dom"/>
</dbReference>
<feature type="region of interest" description="Disordered" evidence="1">
    <location>
        <begin position="97"/>
        <end position="139"/>
    </location>
</feature>
<dbReference type="EMBL" id="JAFCNB010000001">
    <property type="protein sequence ID" value="MBP2702220.1"/>
    <property type="molecule type" value="Genomic_DNA"/>
</dbReference>
<accession>A0A941AFV2</accession>
<sequence length="249" mass="28170">MPRERRYPSDLTDAQWALVEPLLPAPNTGGRPEKHARRDIVDAILYVARTGCAWWQLPFHFPPWQTMYWYFVRWEEAEVTEQMLTALRRRLRVARGRAGKPWGSPAPRALRAPTAVCHRPSRRISRSQTPTQGTTGAHGKARKAAASAVRMRQHLRRPVIVRYRGSRGIPRAAATSWASPRIDVSEGGGELLQRAVSTVARSWRRTPGAGDTGILPSRSCPILPDLVHRLLCRSPRGVRSVRFGERTRR</sequence>
<evidence type="ECO:0000259" key="2">
    <source>
        <dbReference type="Pfam" id="PF13340"/>
    </source>
</evidence>
<gene>
    <name evidence="3" type="ORF">JOL79_00220</name>
</gene>
<reference evidence="3" key="1">
    <citation type="submission" date="2021-02" db="EMBL/GenBank/DDBJ databases">
        <title>Draft genome sequence of Microbispora sp. RL4-1S isolated from rice leaves in Thailand.</title>
        <authorList>
            <person name="Muangham S."/>
            <person name="Duangmal K."/>
        </authorList>
    </citation>
    <scope>NUCLEOTIDE SEQUENCE</scope>
    <source>
        <strain evidence="3">RL4-1S</strain>
    </source>
</reference>
<dbReference type="Proteomes" id="UP000674234">
    <property type="component" value="Unassembled WGS sequence"/>
</dbReference>
<protein>
    <submittedName>
        <fullName evidence="3">Transposase</fullName>
    </submittedName>
</protein>
<name>A0A941AFV2_9ACTN</name>
<dbReference type="AlphaFoldDB" id="A0A941AFV2"/>
<comment type="caution">
    <text evidence="3">The sequence shown here is derived from an EMBL/GenBank/DDBJ whole genome shotgun (WGS) entry which is preliminary data.</text>
</comment>
<evidence type="ECO:0000256" key="1">
    <source>
        <dbReference type="SAM" id="MobiDB-lite"/>
    </source>
</evidence>
<organism evidence="3 4">
    <name type="scientific">Microbispora oryzae</name>
    <dbReference type="NCBI Taxonomy" id="2806554"/>
    <lineage>
        <taxon>Bacteria</taxon>
        <taxon>Bacillati</taxon>
        <taxon>Actinomycetota</taxon>
        <taxon>Actinomycetes</taxon>
        <taxon>Streptosporangiales</taxon>
        <taxon>Streptosporangiaceae</taxon>
        <taxon>Microbispora</taxon>
    </lineage>
</organism>
<feature type="domain" description="Insertion element IS402-like" evidence="2">
    <location>
        <begin position="11"/>
        <end position="83"/>
    </location>
</feature>
<evidence type="ECO:0000313" key="4">
    <source>
        <dbReference type="Proteomes" id="UP000674234"/>
    </source>
</evidence>
<proteinExistence type="predicted"/>
<dbReference type="Pfam" id="PF13340">
    <property type="entry name" value="DUF4096"/>
    <property type="match status" value="1"/>
</dbReference>
<dbReference type="PANTHER" id="PTHR30007:SF0">
    <property type="entry name" value="TRANSPOSASE"/>
    <property type="match status" value="1"/>
</dbReference>
<dbReference type="PANTHER" id="PTHR30007">
    <property type="entry name" value="PHP DOMAIN PROTEIN"/>
    <property type="match status" value="1"/>
</dbReference>
<keyword evidence="4" id="KW-1185">Reference proteome</keyword>
<evidence type="ECO:0000313" key="3">
    <source>
        <dbReference type="EMBL" id="MBP2702220.1"/>
    </source>
</evidence>